<keyword evidence="6 15" id="KW-0349">Heme</keyword>
<comment type="cofactor">
    <cofactor evidence="1 15">
        <name>heme</name>
        <dbReference type="ChEBI" id="CHEBI:30413"/>
    </cofactor>
</comment>
<dbReference type="InterPro" id="IPR002401">
    <property type="entry name" value="Cyt_P450_E_grp-I"/>
</dbReference>
<dbReference type="GO" id="GO:0016712">
    <property type="term" value="F:oxidoreductase activity, acting on paired donors, with incorporation or reduction of molecular oxygen, reduced flavin or flavoprotein as one donor, and incorporation of one atom of oxygen"/>
    <property type="evidence" value="ECO:0007669"/>
    <property type="project" value="UniProtKB-EC"/>
</dbReference>
<accession>A0A286MXP0</accession>
<dbReference type="PANTHER" id="PTHR24292">
    <property type="entry name" value="CYTOCHROME P450"/>
    <property type="match status" value="1"/>
</dbReference>
<protein>
    <recommendedName>
        <fullName evidence="5">unspecific monooxygenase</fullName>
        <ecNumber evidence="5">1.14.14.1</ecNumber>
    </recommendedName>
</protein>
<proteinExistence type="evidence at transcript level"/>
<dbReference type="Gene3D" id="1.10.630.10">
    <property type="entry name" value="Cytochrome P450"/>
    <property type="match status" value="1"/>
</dbReference>
<dbReference type="InterPro" id="IPR017972">
    <property type="entry name" value="Cyt_P450_CS"/>
</dbReference>
<feature type="transmembrane region" description="Helical" evidence="17">
    <location>
        <begin position="226"/>
        <end position="247"/>
    </location>
</feature>
<dbReference type="GO" id="GO:0020037">
    <property type="term" value="F:heme binding"/>
    <property type="evidence" value="ECO:0007669"/>
    <property type="project" value="InterPro"/>
</dbReference>
<evidence type="ECO:0000256" key="14">
    <source>
        <dbReference type="ARBA" id="ARBA00047827"/>
    </source>
</evidence>
<evidence type="ECO:0000256" key="1">
    <source>
        <dbReference type="ARBA" id="ARBA00001971"/>
    </source>
</evidence>
<evidence type="ECO:0000256" key="13">
    <source>
        <dbReference type="ARBA" id="ARBA00023136"/>
    </source>
</evidence>
<evidence type="ECO:0000256" key="7">
    <source>
        <dbReference type="ARBA" id="ARBA00022723"/>
    </source>
</evidence>
<evidence type="ECO:0000256" key="3">
    <source>
        <dbReference type="ARBA" id="ARBA00004406"/>
    </source>
</evidence>
<evidence type="ECO:0000256" key="11">
    <source>
        <dbReference type="ARBA" id="ARBA00023004"/>
    </source>
</evidence>
<dbReference type="SUPFAM" id="SSF48264">
    <property type="entry name" value="Cytochrome P450"/>
    <property type="match status" value="1"/>
</dbReference>
<dbReference type="InterPro" id="IPR050476">
    <property type="entry name" value="Insect_CytP450_Detox"/>
</dbReference>
<evidence type="ECO:0000256" key="2">
    <source>
        <dbReference type="ARBA" id="ARBA00004174"/>
    </source>
</evidence>
<evidence type="ECO:0000256" key="5">
    <source>
        <dbReference type="ARBA" id="ARBA00012109"/>
    </source>
</evidence>
<evidence type="ECO:0000256" key="8">
    <source>
        <dbReference type="ARBA" id="ARBA00022824"/>
    </source>
</evidence>
<dbReference type="PRINTS" id="PR00385">
    <property type="entry name" value="P450"/>
</dbReference>
<comment type="catalytic activity">
    <reaction evidence="14">
        <text>an organic molecule + reduced [NADPH--hemoprotein reductase] + O2 = an alcohol + oxidized [NADPH--hemoprotein reductase] + H2O + H(+)</text>
        <dbReference type="Rhea" id="RHEA:17149"/>
        <dbReference type="Rhea" id="RHEA-COMP:11964"/>
        <dbReference type="Rhea" id="RHEA-COMP:11965"/>
        <dbReference type="ChEBI" id="CHEBI:15377"/>
        <dbReference type="ChEBI" id="CHEBI:15378"/>
        <dbReference type="ChEBI" id="CHEBI:15379"/>
        <dbReference type="ChEBI" id="CHEBI:30879"/>
        <dbReference type="ChEBI" id="CHEBI:57618"/>
        <dbReference type="ChEBI" id="CHEBI:58210"/>
        <dbReference type="ChEBI" id="CHEBI:142491"/>
        <dbReference type="EC" id="1.14.14.1"/>
    </reaction>
</comment>
<reference evidence="18" key="1">
    <citation type="journal article" date="2009" name="BMC Genomics">
        <title>454 pyrosequencing based transcriptome analysis of Zygaena filipendulae with focus on genes involved in biosynthesis of cyanogenic glucosides.</title>
        <authorList>
            <person name="Zagrobelny M."/>
            <person name="Scheibye-Alsing K."/>
            <person name="Jensen N.B."/>
            <person name="Moller B.L."/>
            <person name="Gorodkin J."/>
            <person name="Bak S."/>
        </authorList>
    </citation>
    <scope>NUCLEOTIDE SEQUENCE</scope>
</reference>
<feature type="binding site" description="axial binding residue" evidence="15">
    <location>
        <position position="452"/>
    </location>
    <ligand>
        <name>heme</name>
        <dbReference type="ChEBI" id="CHEBI:30413"/>
    </ligand>
    <ligandPart>
        <name>Fe</name>
        <dbReference type="ChEBI" id="CHEBI:18248"/>
    </ligandPart>
</feature>
<dbReference type="GO" id="GO:0005789">
    <property type="term" value="C:endoplasmic reticulum membrane"/>
    <property type="evidence" value="ECO:0007669"/>
    <property type="project" value="UniProtKB-SubCell"/>
</dbReference>
<evidence type="ECO:0000256" key="4">
    <source>
        <dbReference type="ARBA" id="ARBA00010617"/>
    </source>
</evidence>
<comment type="similarity">
    <text evidence="4 16">Belongs to the cytochrome P450 family.</text>
</comment>
<dbReference type="FunFam" id="1.10.630.10:FF:000042">
    <property type="entry name" value="Cytochrome P450"/>
    <property type="match status" value="1"/>
</dbReference>
<reference evidence="18" key="2">
    <citation type="journal article" date="2014" name="PLoS ONE">
        <title>Chemical defense balanced by sequestration and de novo biosynthesis in a lepidopteran specialist.</title>
        <authorList>
            <person name="Furstenberg-Hagg J."/>
            <person name="Zagrobelny M."/>
            <person name="Jorgensen K."/>
            <person name="Vogel H."/>
            <person name="Moller B.L."/>
            <person name="Bak S."/>
        </authorList>
    </citation>
    <scope>NUCLEOTIDE SEQUENCE</scope>
</reference>
<evidence type="ECO:0000256" key="12">
    <source>
        <dbReference type="ARBA" id="ARBA00023033"/>
    </source>
</evidence>
<evidence type="ECO:0000256" key="6">
    <source>
        <dbReference type="ARBA" id="ARBA00022617"/>
    </source>
</evidence>
<dbReference type="AlphaFoldDB" id="A0A286MXP0"/>
<dbReference type="InterPro" id="IPR001128">
    <property type="entry name" value="Cyt_P450"/>
</dbReference>
<keyword evidence="17" id="KW-0812">Transmembrane</keyword>
<name>A0A286MXP0_9NEOP</name>
<comment type="subcellular location">
    <subcellularLocation>
        <location evidence="3">Endoplasmic reticulum membrane</location>
        <topology evidence="3">Peripheral membrane protein</topology>
    </subcellularLocation>
    <subcellularLocation>
        <location evidence="2">Microsome membrane</location>
        <topology evidence="2">Peripheral membrane protein</topology>
    </subcellularLocation>
</comment>
<keyword evidence="8" id="KW-0256">Endoplasmic reticulum</keyword>
<keyword evidence="10 16" id="KW-0560">Oxidoreductase</keyword>
<evidence type="ECO:0000313" key="18">
    <source>
        <dbReference type="EMBL" id="ASX93992.1"/>
    </source>
</evidence>
<organism evidence="18">
    <name type="scientific">Zygaena filipendulae</name>
    <dbReference type="NCBI Taxonomy" id="287375"/>
    <lineage>
        <taxon>Eukaryota</taxon>
        <taxon>Metazoa</taxon>
        <taxon>Ecdysozoa</taxon>
        <taxon>Arthropoda</taxon>
        <taxon>Hexapoda</taxon>
        <taxon>Insecta</taxon>
        <taxon>Pterygota</taxon>
        <taxon>Neoptera</taxon>
        <taxon>Endopterygota</taxon>
        <taxon>Lepidoptera</taxon>
        <taxon>Glossata</taxon>
        <taxon>Ditrysia</taxon>
        <taxon>Zygaenoidea</taxon>
        <taxon>Zygaenidae</taxon>
        <taxon>Zygaeninae</taxon>
        <taxon>Zygaena</taxon>
    </lineage>
</organism>
<dbReference type="PANTHER" id="PTHR24292:SF54">
    <property type="entry name" value="CYP9F3-RELATED"/>
    <property type="match status" value="1"/>
</dbReference>
<keyword evidence="7 15" id="KW-0479">Metal-binding</keyword>
<dbReference type="EMBL" id="MF684358">
    <property type="protein sequence ID" value="ASX93992.1"/>
    <property type="molecule type" value="mRNA"/>
</dbReference>
<keyword evidence="12 16" id="KW-0503">Monooxygenase</keyword>
<keyword evidence="9" id="KW-0492">Microsome</keyword>
<evidence type="ECO:0000256" key="17">
    <source>
        <dbReference type="SAM" id="Phobius"/>
    </source>
</evidence>
<dbReference type="PRINTS" id="PR00463">
    <property type="entry name" value="EP450I"/>
</dbReference>
<keyword evidence="17" id="KW-1133">Transmembrane helix</keyword>
<evidence type="ECO:0000256" key="15">
    <source>
        <dbReference type="PIRSR" id="PIRSR602401-1"/>
    </source>
</evidence>
<dbReference type="InterPro" id="IPR036396">
    <property type="entry name" value="Cyt_P450_sf"/>
</dbReference>
<reference evidence="18" key="3">
    <citation type="submission" date="2017-08" db="EMBL/GenBank/DDBJ databases">
        <authorList>
            <person name="de Groot N.N."/>
        </authorList>
    </citation>
    <scope>NUCLEOTIDE SEQUENCE</scope>
</reference>
<keyword evidence="11 15" id="KW-0408">Iron</keyword>
<dbReference type="Pfam" id="PF00067">
    <property type="entry name" value="p450"/>
    <property type="match status" value="1"/>
</dbReference>
<evidence type="ECO:0000256" key="16">
    <source>
        <dbReference type="RuleBase" id="RU000461"/>
    </source>
</evidence>
<dbReference type="CDD" id="cd11056">
    <property type="entry name" value="CYP6-like"/>
    <property type="match status" value="1"/>
</dbReference>
<evidence type="ECO:0000256" key="10">
    <source>
        <dbReference type="ARBA" id="ARBA00023002"/>
    </source>
</evidence>
<sequence length="507" mass="58612">MDYKDIVHTLIKEWRLFTFFVCVIILYIYYTSTFDFFSKKGIKYMKPTIFVGNLGPRLKAAISIHEFQVQIYEYFKGDLCGGIFEGRKPVLYLFDPDIIKDVAIQHFDHFIDRNTINRHEQYFSRSLLNLQGSEWKGVRSTLSPAFSSAKLKNMLPLIAHCSQQMITFLKQYNGKDIEMKDALGHFTLEVIGACAFGIECEALTNENSHFVKVAEKFTYMSKLKRVGIFIILMFMPKLFRVLNISFLHRETIEELVRMLKATKAERRASGCKRNDFLQILVDAADKEMSNPDHTSKIYFDDETIDAQSLLFLLGGYETTSTLLSFAVHQMAINPDLQIKLRSHITEIGIESDVSYEQLSELTYLEAFLYEILRMYPPLSRIDRICTKKYNLPKTSVQVAVGETVIIPIYALHMDPNYYPKPSEFRPERFLGDEKSNRPSHLFLGFGTGPRNCIGQRFAMISAKMAMVTLLKNFEFSICDQTQDPIMFDKRSVLLKAEKGVWVHIEKL</sequence>
<evidence type="ECO:0000256" key="9">
    <source>
        <dbReference type="ARBA" id="ARBA00022848"/>
    </source>
</evidence>
<feature type="transmembrane region" description="Helical" evidence="17">
    <location>
        <begin position="16"/>
        <end position="37"/>
    </location>
</feature>
<dbReference type="GO" id="GO:0005506">
    <property type="term" value="F:iron ion binding"/>
    <property type="evidence" value="ECO:0007669"/>
    <property type="project" value="InterPro"/>
</dbReference>
<dbReference type="PROSITE" id="PS00086">
    <property type="entry name" value="CYTOCHROME_P450"/>
    <property type="match status" value="1"/>
</dbReference>
<keyword evidence="13 17" id="KW-0472">Membrane</keyword>
<dbReference type="EC" id="1.14.14.1" evidence="5"/>
<gene>
    <name evidence="18" type="primary">CYP354A13</name>
</gene>